<gene>
    <name evidence="2" type="ORF">A2627_00700</name>
</gene>
<organism evidence="2 3">
    <name type="scientific">Candidatus Woesebacteria bacterium RIFCSPHIGHO2_01_FULL_39_28</name>
    <dbReference type="NCBI Taxonomy" id="1802496"/>
    <lineage>
        <taxon>Bacteria</taxon>
        <taxon>Candidatus Woeseibacteriota</taxon>
    </lineage>
</organism>
<dbReference type="EMBL" id="MGGI01000012">
    <property type="protein sequence ID" value="OGM26531.1"/>
    <property type="molecule type" value="Genomic_DNA"/>
</dbReference>
<comment type="caution">
    <text evidence="2">The sequence shown here is derived from an EMBL/GenBank/DDBJ whole genome shotgun (WGS) entry which is preliminary data.</text>
</comment>
<proteinExistence type="predicted"/>
<evidence type="ECO:0000313" key="2">
    <source>
        <dbReference type="EMBL" id="OGM26531.1"/>
    </source>
</evidence>
<protein>
    <recommendedName>
        <fullName evidence="1">Peptidase M24 domain-containing protein</fullName>
    </recommendedName>
</protein>
<dbReference type="Pfam" id="PF00557">
    <property type="entry name" value="Peptidase_M24"/>
    <property type="match status" value="1"/>
</dbReference>
<dbReference type="InterPro" id="IPR000994">
    <property type="entry name" value="Pept_M24"/>
</dbReference>
<dbReference type="InterPro" id="IPR036005">
    <property type="entry name" value="Creatinase/aminopeptidase-like"/>
</dbReference>
<accession>A0A1F7YGQ3</accession>
<feature type="domain" description="Peptidase M24" evidence="1">
    <location>
        <begin position="16"/>
        <end position="218"/>
    </location>
</feature>
<name>A0A1F7YGQ3_9BACT</name>
<dbReference type="SUPFAM" id="SSF55920">
    <property type="entry name" value="Creatinase/aminopeptidase"/>
    <property type="match status" value="1"/>
</dbReference>
<dbReference type="Proteomes" id="UP000178851">
    <property type="component" value="Unassembled WGS sequence"/>
</dbReference>
<reference evidence="2 3" key="1">
    <citation type="journal article" date="2016" name="Nat. Commun.">
        <title>Thousands of microbial genomes shed light on interconnected biogeochemical processes in an aquifer system.</title>
        <authorList>
            <person name="Anantharaman K."/>
            <person name="Brown C.T."/>
            <person name="Hug L.A."/>
            <person name="Sharon I."/>
            <person name="Castelle C.J."/>
            <person name="Probst A.J."/>
            <person name="Thomas B.C."/>
            <person name="Singh A."/>
            <person name="Wilkins M.J."/>
            <person name="Karaoz U."/>
            <person name="Brodie E.L."/>
            <person name="Williams K.H."/>
            <person name="Hubbard S.S."/>
            <person name="Banfield J.F."/>
        </authorList>
    </citation>
    <scope>NUCLEOTIDE SEQUENCE [LARGE SCALE GENOMIC DNA]</scope>
</reference>
<dbReference type="Gene3D" id="3.90.230.10">
    <property type="entry name" value="Creatinase/methionine aminopeptidase superfamily"/>
    <property type="match status" value="1"/>
</dbReference>
<evidence type="ECO:0000259" key="1">
    <source>
        <dbReference type="Pfam" id="PF00557"/>
    </source>
</evidence>
<sequence length="236" mass="27455">MDGLKKMLNRKEYLKKFKYIQEIIIEVTDDLVRWVTPGISEKEIADKYSSMLSGVGLRQHWYPILVCVGDITGQPISRRIHLPSQEIKVRRNDVVFVDCTPIDGTVWGNWCKTFIVGNNHFFEELTSDCRFIVDETYKFSSEKAKTVGDLYNFCLKIIHNKQLEILDPYKDVGHSIFQVKVGQSVENTPMSERLFLNDRFREIKLSGIISIEPQVGRKNKVDRKMYGAKLQKIIIY</sequence>
<evidence type="ECO:0000313" key="3">
    <source>
        <dbReference type="Proteomes" id="UP000178851"/>
    </source>
</evidence>
<dbReference type="AlphaFoldDB" id="A0A1F7YGQ3"/>